<evidence type="ECO:0000259" key="1">
    <source>
        <dbReference type="PROSITE" id="PS51184"/>
    </source>
</evidence>
<dbReference type="EMBL" id="JBHTHU010000005">
    <property type="protein sequence ID" value="MFD0749810.1"/>
    <property type="molecule type" value="Genomic_DNA"/>
</dbReference>
<dbReference type="SMART" id="SM00558">
    <property type="entry name" value="JmjC"/>
    <property type="match status" value="1"/>
</dbReference>
<evidence type="ECO:0000313" key="2">
    <source>
        <dbReference type="EMBL" id="MFD0749810.1"/>
    </source>
</evidence>
<gene>
    <name evidence="2" type="ORF">ACFQZS_06630</name>
</gene>
<dbReference type="RefSeq" id="WP_377098492.1">
    <property type="nucleotide sequence ID" value="NZ_JBHTHU010000005.1"/>
</dbReference>
<sequence length="291" mass="33462">MQKKSKFTSIDRRADITYKEFVDQYQKKGLPVILANITDAWADPQIFTPEYLRKNFGDRTGNHPTHKYTVAELLDLTEKATFDNPAPYPVKFMVKSTLPEMVPHMQPLDLNFIRPNWLKSKLLKNKLGNGDMDLHIGGAGNSYEMHKDTYDVHAWLIQLYGEKEVICFPWDEEPLMYPRKGGLLESRSPIVFTNPDYDKYPNFKKATPIKGKLKAGEVLYIPGGMWHTTVAYQQNMSTIINQVNETNYHAWKRDVYVYKAFHNKLKGAIDYAAATVIGNVCRIGQLFGAKY</sequence>
<dbReference type="PANTHER" id="PTHR12480">
    <property type="entry name" value="ARGININE DEMETHYLASE AND LYSYL-HYDROXYLASE JMJD"/>
    <property type="match status" value="1"/>
</dbReference>
<dbReference type="InterPro" id="IPR041667">
    <property type="entry name" value="Cupin_8"/>
</dbReference>
<protein>
    <submittedName>
        <fullName evidence="2">Cupin-like domain-containing protein</fullName>
    </submittedName>
</protein>
<reference evidence="3" key="1">
    <citation type="journal article" date="2019" name="Int. J. Syst. Evol. Microbiol.">
        <title>The Global Catalogue of Microorganisms (GCM) 10K type strain sequencing project: providing services to taxonomists for standard genome sequencing and annotation.</title>
        <authorList>
            <consortium name="The Broad Institute Genomics Platform"/>
            <consortium name="The Broad Institute Genome Sequencing Center for Infectious Disease"/>
            <person name="Wu L."/>
            <person name="Ma J."/>
        </authorList>
    </citation>
    <scope>NUCLEOTIDE SEQUENCE [LARGE SCALE GENOMIC DNA]</scope>
    <source>
        <strain evidence="3">CCUG 63418</strain>
    </source>
</reference>
<dbReference type="SUPFAM" id="SSF51197">
    <property type="entry name" value="Clavaminate synthase-like"/>
    <property type="match status" value="1"/>
</dbReference>
<proteinExistence type="predicted"/>
<dbReference type="Gene3D" id="2.60.120.650">
    <property type="entry name" value="Cupin"/>
    <property type="match status" value="1"/>
</dbReference>
<dbReference type="InterPro" id="IPR003347">
    <property type="entry name" value="JmjC_dom"/>
</dbReference>
<evidence type="ECO:0000313" key="3">
    <source>
        <dbReference type="Proteomes" id="UP001596958"/>
    </source>
</evidence>
<organism evidence="2 3">
    <name type="scientific">Mucilaginibacter calamicampi</name>
    <dbReference type="NCBI Taxonomy" id="1302352"/>
    <lineage>
        <taxon>Bacteria</taxon>
        <taxon>Pseudomonadati</taxon>
        <taxon>Bacteroidota</taxon>
        <taxon>Sphingobacteriia</taxon>
        <taxon>Sphingobacteriales</taxon>
        <taxon>Sphingobacteriaceae</taxon>
        <taxon>Mucilaginibacter</taxon>
    </lineage>
</organism>
<dbReference type="PROSITE" id="PS51184">
    <property type="entry name" value="JMJC"/>
    <property type="match status" value="1"/>
</dbReference>
<dbReference type="Pfam" id="PF13621">
    <property type="entry name" value="Cupin_8"/>
    <property type="match status" value="1"/>
</dbReference>
<feature type="domain" description="JmjC" evidence="1">
    <location>
        <begin position="103"/>
        <end position="259"/>
    </location>
</feature>
<accession>A0ABW2YZ35</accession>
<comment type="caution">
    <text evidence="2">The sequence shown here is derived from an EMBL/GenBank/DDBJ whole genome shotgun (WGS) entry which is preliminary data.</text>
</comment>
<keyword evidence="3" id="KW-1185">Reference proteome</keyword>
<name>A0ABW2YZ35_9SPHI</name>
<dbReference type="InterPro" id="IPR050910">
    <property type="entry name" value="JMJD6_ArgDemeth/LysHydrox"/>
</dbReference>
<dbReference type="Proteomes" id="UP001596958">
    <property type="component" value="Unassembled WGS sequence"/>
</dbReference>